<feature type="compositionally biased region" description="Basic and acidic residues" evidence="1">
    <location>
        <begin position="1313"/>
        <end position="1327"/>
    </location>
</feature>
<feature type="region of interest" description="Disordered" evidence="1">
    <location>
        <begin position="300"/>
        <end position="510"/>
    </location>
</feature>
<dbReference type="RefSeq" id="XP_010778466.1">
    <property type="nucleotide sequence ID" value="XM_010780164.1"/>
</dbReference>
<feature type="compositionally biased region" description="Basic and acidic residues" evidence="1">
    <location>
        <begin position="417"/>
        <end position="428"/>
    </location>
</feature>
<feature type="compositionally biased region" description="Polar residues" evidence="1">
    <location>
        <begin position="609"/>
        <end position="618"/>
    </location>
</feature>
<feature type="compositionally biased region" description="Polar residues" evidence="1">
    <location>
        <begin position="37"/>
        <end position="46"/>
    </location>
</feature>
<dbReference type="OrthoDB" id="8961857at2759"/>
<feature type="compositionally biased region" description="Low complexity" evidence="1">
    <location>
        <begin position="1160"/>
        <end position="1171"/>
    </location>
</feature>
<feature type="compositionally biased region" description="Basic and acidic residues" evidence="1">
    <location>
        <begin position="622"/>
        <end position="651"/>
    </location>
</feature>
<feature type="compositionally biased region" description="Polar residues" evidence="1">
    <location>
        <begin position="400"/>
        <end position="409"/>
    </location>
</feature>
<feature type="compositionally biased region" description="Basic and acidic residues" evidence="1">
    <location>
        <begin position="574"/>
        <end position="586"/>
    </location>
</feature>
<feature type="region of interest" description="Disordered" evidence="1">
    <location>
        <begin position="98"/>
        <end position="234"/>
    </location>
</feature>
<proteinExistence type="predicted"/>
<feature type="region of interest" description="Disordered" evidence="1">
    <location>
        <begin position="31"/>
        <end position="52"/>
    </location>
</feature>
<dbReference type="Proteomes" id="UP000504611">
    <property type="component" value="Unplaced"/>
</dbReference>
<feature type="compositionally biased region" description="Basic and acidic residues" evidence="1">
    <location>
        <begin position="188"/>
        <end position="217"/>
    </location>
</feature>
<dbReference type="KEGG" id="ncc:104953243"/>
<evidence type="ECO:0000313" key="2">
    <source>
        <dbReference type="Proteomes" id="UP000504611"/>
    </source>
</evidence>
<feature type="compositionally biased region" description="Basic and acidic residues" evidence="1">
    <location>
        <begin position="864"/>
        <end position="882"/>
    </location>
</feature>
<feature type="compositionally biased region" description="Basic and acidic residues" evidence="1">
    <location>
        <begin position="336"/>
        <end position="348"/>
    </location>
</feature>
<dbReference type="GeneID" id="104953243"/>
<feature type="compositionally biased region" description="Basic and acidic residues" evidence="1">
    <location>
        <begin position="465"/>
        <end position="479"/>
    </location>
</feature>
<feature type="compositionally biased region" description="Low complexity" evidence="1">
    <location>
        <begin position="982"/>
        <end position="994"/>
    </location>
</feature>
<feature type="region of interest" description="Disordered" evidence="1">
    <location>
        <begin position="934"/>
        <end position="1008"/>
    </location>
</feature>
<feature type="compositionally biased region" description="Basic and acidic residues" evidence="1">
    <location>
        <begin position="934"/>
        <end position="949"/>
    </location>
</feature>
<evidence type="ECO:0000256" key="1">
    <source>
        <dbReference type="SAM" id="MobiDB-lite"/>
    </source>
</evidence>
<sequence length="1357" mass="152475">MDNEDSPIARVERTLWTVWNYITGAVNRFLRPDPADISNNDPNSINEPEVDGESAHIGHTDIESGVDEEQSLPSASLLSSSRPLVAWDHCTTNIDLKPDEESVRYKTQSSRGSESNDSEEGQGTREEPLEQKGNDNARLQGTKEDGQEKDEDQKLHTHGQDEKPENREDEDDAITRSLRHTGDAMSEDMAHNEIKTGDDQNKKAMTPEDRRKMHETIQEQEEEEHGDEDVQVEDGEVNLITDFSLDKMDVEEAKLQRNEADREATPEEVENKNGASQLASENENKFNERAKQVCEEFSDDDKDFKEDPGFFSLHVEPQRNQNKDGILPEEELNVVEQEHAMADRRESDKAEEEEEEEVEEGEEVLEVEVEEEEVEEEVLEVLEEQKSTLDEGDVKEESVSEATNNQTIEEASEEEDNIKTDTEDRQEADILAECVTCSEEDEQNDKTEPQAAEFTYGEQEDEAKDTETKTKETESHVVDENSDVTTTHFSVEFDKGQEEEERLSSEVVHEESYMEIACTTTSVTVRPEGETGEEMSGECKDIPLRICEGQLVVSQELSSQTREETQEGVPDFNNKPDENTTQRFLEEGDCEEILGSQLPEEVEGKESESLQNSGSSTGADYLLERERREEGEESTRDIENSFDDRPTEDTEKQLLEAAIQESGHFFEEEEKELLLVSMKSRIVHSEKELESHISLTDEKTEETQDGTEDLLVEFDLEKGSFDYKLSDQVGSEAREAVPAEEVVWSTDETVLESEIETSFFQESVDARNSKQNKNMTPSFLDNVTDFEFLKQPEDIGHKILVEMHDAGIDVEEMGYGIEQEAEEDVMQNNSELEILHQKVEGIAESELEVRNQLSDEALQITKEEMLTQEAGDSKTAESKPKDMSVLSTEDMAEHVRESEGSYDEETVCSTSGRQDVIDEEILDLWIQTALSKDTEGIKQQDEPEARRQIELSNEEQDEISSVQTEKDKGQLVASNLKESELVSDTETSSSTVESGFSDQSLSEGGETQLLKSTSAGSFQGIYDMLVNLSESADFDELSTQQLDSQDILMEETAETGRSYLKEEKSITETGFQPDAGVPSPDAGHPYQESDKAREKSDDDRAISGEADTVSQTDIEAEVTDWKDTKEADPLFKEEKPESEDEPLQRSVSPDEIKHIEPGRSRSGSEASSSGEDIVMTESGSQGDTEPPLRWSEVEAESLPEPNEVEVGKMLMAEYEDLLEVDSAALDFTVQRARISVKDPRVRPPKDPRSLLQMPSVDPTPSPRLPAKFPAGVPLGGMGMGIKLPGFGAGFPVLKKTQRVERDENSPDTVSQEQEEKSDTPKQDEAQQKPKWMPPRHPGFGNPLMSELKTKLKKTTKE</sequence>
<name>A0A6I9NVC7_9TELE</name>
<protein>
    <submittedName>
        <fullName evidence="3">Nestin isoform X1</fullName>
    </submittedName>
</protein>
<evidence type="ECO:0000313" key="3">
    <source>
        <dbReference type="RefSeq" id="XP_010778466.1"/>
    </source>
</evidence>
<feature type="compositionally biased region" description="Basic and acidic residues" evidence="1">
    <location>
        <begin position="255"/>
        <end position="271"/>
    </location>
</feature>
<accession>A0A6I9NVC7</accession>
<keyword evidence="2" id="KW-1185">Reference proteome</keyword>
<feature type="compositionally biased region" description="Basic and acidic residues" evidence="1">
    <location>
        <begin position="1119"/>
        <end position="1135"/>
    </location>
</feature>
<feature type="compositionally biased region" description="Acidic residues" evidence="1">
    <location>
        <begin position="218"/>
        <end position="234"/>
    </location>
</feature>
<gene>
    <name evidence="3" type="primary">LOC104953243</name>
</gene>
<feature type="region of interest" description="Disordered" evidence="1">
    <location>
        <begin position="1294"/>
        <end position="1357"/>
    </location>
</feature>
<feature type="region of interest" description="Disordered" evidence="1">
    <location>
        <begin position="554"/>
        <end position="651"/>
    </location>
</feature>
<feature type="region of interest" description="Disordered" evidence="1">
    <location>
        <begin position="255"/>
        <end position="287"/>
    </location>
</feature>
<feature type="region of interest" description="Disordered" evidence="1">
    <location>
        <begin position="1037"/>
        <end position="1202"/>
    </location>
</feature>
<organism evidence="2 3">
    <name type="scientific">Notothenia coriiceps</name>
    <name type="common">black rockcod</name>
    <dbReference type="NCBI Taxonomy" id="8208"/>
    <lineage>
        <taxon>Eukaryota</taxon>
        <taxon>Metazoa</taxon>
        <taxon>Chordata</taxon>
        <taxon>Craniata</taxon>
        <taxon>Vertebrata</taxon>
        <taxon>Euteleostomi</taxon>
        <taxon>Actinopterygii</taxon>
        <taxon>Neopterygii</taxon>
        <taxon>Teleostei</taxon>
        <taxon>Neoteleostei</taxon>
        <taxon>Acanthomorphata</taxon>
        <taxon>Eupercaria</taxon>
        <taxon>Perciformes</taxon>
        <taxon>Notothenioidei</taxon>
        <taxon>Nototheniidae</taxon>
        <taxon>Notothenia</taxon>
    </lineage>
</organism>
<feature type="region of interest" description="Disordered" evidence="1">
    <location>
        <begin position="864"/>
        <end position="908"/>
    </location>
</feature>
<feature type="compositionally biased region" description="Basic and acidic residues" evidence="1">
    <location>
        <begin position="1087"/>
        <end position="1102"/>
    </location>
</feature>
<feature type="compositionally biased region" description="Basic and acidic residues" evidence="1">
    <location>
        <begin position="122"/>
        <end position="166"/>
    </location>
</feature>
<feature type="compositionally biased region" description="Acidic residues" evidence="1">
    <location>
        <begin position="349"/>
        <end position="382"/>
    </location>
</feature>
<feature type="compositionally biased region" description="Basic and acidic residues" evidence="1">
    <location>
        <begin position="1148"/>
        <end position="1159"/>
    </location>
</feature>
<feature type="region of interest" description="Disordered" evidence="1">
    <location>
        <begin position="1238"/>
        <end position="1269"/>
    </location>
</feature>
<feature type="compositionally biased region" description="Basic and acidic residues" evidence="1">
    <location>
        <begin position="491"/>
        <end position="510"/>
    </location>
</feature>
<feature type="compositionally biased region" description="Polar residues" evidence="1">
    <location>
        <begin position="105"/>
        <end position="115"/>
    </location>
</feature>
<reference evidence="3" key="1">
    <citation type="submission" date="2025-08" db="UniProtKB">
        <authorList>
            <consortium name="RefSeq"/>
        </authorList>
    </citation>
    <scope>IDENTIFICATION</scope>
    <source>
        <tissue evidence="3">Muscle</tissue>
    </source>
</reference>
<feature type="compositionally biased region" description="Basic and acidic residues" evidence="1">
    <location>
        <begin position="1238"/>
        <end position="1248"/>
    </location>
</feature>